<keyword evidence="8" id="KW-1185">Reference proteome</keyword>
<evidence type="ECO:0000259" key="6">
    <source>
        <dbReference type="PROSITE" id="PS50931"/>
    </source>
</evidence>
<proteinExistence type="inferred from homology"/>
<dbReference type="PANTHER" id="PTHR30293">
    <property type="entry name" value="TRANSCRIPTIONAL REGULATORY PROTEIN NAC-RELATED"/>
    <property type="match status" value="1"/>
</dbReference>
<dbReference type="EMBL" id="JBHSEL010000053">
    <property type="protein sequence ID" value="MFC4625341.1"/>
    <property type="molecule type" value="Genomic_DNA"/>
</dbReference>
<evidence type="ECO:0000256" key="5">
    <source>
        <dbReference type="ARBA" id="ARBA00023163"/>
    </source>
</evidence>
<dbReference type="PANTHER" id="PTHR30293:SF0">
    <property type="entry name" value="NITROGEN ASSIMILATION REGULATORY PROTEIN NAC"/>
    <property type="match status" value="1"/>
</dbReference>
<protein>
    <submittedName>
        <fullName evidence="7">LysR family transcriptional regulator</fullName>
    </submittedName>
</protein>
<keyword evidence="3" id="KW-0238">DNA-binding</keyword>
<organism evidence="7 8">
    <name type="scientific">Daeguia caeni</name>
    <dbReference type="NCBI Taxonomy" id="439612"/>
    <lineage>
        <taxon>Bacteria</taxon>
        <taxon>Pseudomonadati</taxon>
        <taxon>Pseudomonadota</taxon>
        <taxon>Alphaproteobacteria</taxon>
        <taxon>Hyphomicrobiales</taxon>
        <taxon>Brucellaceae</taxon>
        <taxon>Daeguia</taxon>
    </lineage>
</organism>
<gene>
    <name evidence="7" type="ORF">ACFO1V_08920</name>
</gene>
<evidence type="ECO:0000256" key="4">
    <source>
        <dbReference type="ARBA" id="ARBA00023159"/>
    </source>
</evidence>
<dbReference type="SUPFAM" id="SSF53850">
    <property type="entry name" value="Periplasmic binding protein-like II"/>
    <property type="match status" value="1"/>
</dbReference>
<keyword evidence="4" id="KW-0010">Activator</keyword>
<sequence>MMELRQLRYFVTAVQCGSLGKAAAELGMATSALSQQISRLESELSARLLVRGASGVTPTEAGEAFCRHATLALRHIDAAVAAAQGARLSGVVSLGLAPTTASILALPLIKTMEKRYPNIRLQLVEGMSGHLASMLKTRQIDLAVLFNAEAVTLARGEATPLLDESLFLIGRPAEQKGEQPWPEIAKGPISLAATTGLPLILPSRGHGLRNTLDRAYAAVNIVPNIVMEIDSLAVIMEAVSAGIAYTIQPGAALARSSVTRLDVHAITDAGAQRTNLLVSLPEHELSPAALALRAQLRKTVAHLVNSGQWIGTTLHDS</sequence>
<evidence type="ECO:0000256" key="2">
    <source>
        <dbReference type="ARBA" id="ARBA00023015"/>
    </source>
</evidence>
<dbReference type="RefSeq" id="WP_374829292.1">
    <property type="nucleotide sequence ID" value="NZ_JBHEEZ010000001.1"/>
</dbReference>
<accession>A0ABV9H706</accession>
<name>A0ABV9H706_9HYPH</name>
<comment type="similarity">
    <text evidence="1">Belongs to the LysR transcriptional regulatory family.</text>
</comment>
<evidence type="ECO:0000313" key="7">
    <source>
        <dbReference type="EMBL" id="MFC4625341.1"/>
    </source>
</evidence>
<reference evidence="8" key="1">
    <citation type="journal article" date="2019" name="Int. J. Syst. Evol. Microbiol.">
        <title>The Global Catalogue of Microorganisms (GCM) 10K type strain sequencing project: providing services to taxonomists for standard genome sequencing and annotation.</title>
        <authorList>
            <consortium name="The Broad Institute Genomics Platform"/>
            <consortium name="The Broad Institute Genome Sequencing Center for Infectious Disease"/>
            <person name="Wu L."/>
            <person name="Ma J."/>
        </authorList>
    </citation>
    <scope>NUCLEOTIDE SEQUENCE [LARGE SCALE GENOMIC DNA]</scope>
    <source>
        <strain evidence="8">CGMCC 1.15731</strain>
    </source>
</reference>
<dbReference type="Proteomes" id="UP001596042">
    <property type="component" value="Unassembled WGS sequence"/>
</dbReference>
<dbReference type="Pfam" id="PF00126">
    <property type="entry name" value="HTH_1"/>
    <property type="match status" value="1"/>
</dbReference>
<dbReference type="Gene3D" id="1.10.10.10">
    <property type="entry name" value="Winged helix-like DNA-binding domain superfamily/Winged helix DNA-binding domain"/>
    <property type="match status" value="1"/>
</dbReference>
<dbReference type="InterPro" id="IPR036390">
    <property type="entry name" value="WH_DNA-bd_sf"/>
</dbReference>
<feature type="domain" description="HTH lysR-type" evidence="6">
    <location>
        <begin position="2"/>
        <end position="59"/>
    </location>
</feature>
<evidence type="ECO:0000256" key="1">
    <source>
        <dbReference type="ARBA" id="ARBA00009437"/>
    </source>
</evidence>
<dbReference type="SUPFAM" id="SSF46785">
    <property type="entry name" value="Winged helix' DNA-binding domain"/>
    <property type="match status" value="1"/>
</dbReference>
<evidence type="ECO:0000313" key="8">
    <source>
        <dbReference type="Proteomes" id="UP001596042"/>
    </source>
</evidence>
<evidence type="ECO:0000256" key="3">
    <source>
        <dbReference type="ARBA" id="ARBA00023125"/>
    </source>
</evidence>
<keyword evidence="2" id="KW-0805">Transcription regulation</keyword>
<dbReference type="InterPro" id="IPR000847">
    <property type="entry name" value="LysR_HTH_N"/>
</dbReference>
<dbReference type="InterPro" id="IPR005119">
    <property type="entry name" value="LysR_subst-bd"/>
</dbReference>
<dbReference type="PROSITE" id="PS50931">
    <property type="entry name" value="HTH_LYSR"/>
    <property type="match status" value="1"/>
</dbReference>
<keyword evidence="5" id="KW-0804">Transcription</keyword>
<dbReference type="InterPro" id="IPR036388">
    <property type="entry name" value="WH-like_DNA-bd_sf"/>
</dbReference>
<comment type="caution">
    <text evidence="7">The sequence shown here is derived from an EMBL/GenBank/DDBJ whole genome shotgun (WGS) entry which is preliminary data.</text>
</comment>
<dbReference type="Pfam" id="PF03466">
    <property type="entry name" value="LysR_substrate"/>
    <property type="match status" value="1"/>
</dbReference>
<dbReference type="Gene3D" id="3.40.190.290">
    <property type="match status" value="1"/>
</dbReference>